<evidence type="ECO:0000313" key="3">
    <source>
        <dbReference type="EMBL" id="MBC3535725.1"/>
    </source>
</evidence>
<dbReference type="InterPro" id="IPR056937">
    <property type="entry name" value="YqbQ/XkdQ"/>
</dbReference>
<keyword evidence="4" id="KW-1185">Reference proteome</keyword>
<proteinExistence type="predicted"/>
<accession>A0ABR6VGA6</accession>
<evidence type="ECO:0000313" key="4">
    <source>
        <dbReference type="Proteomes" id="UP000606870"/>
    </source>
</evidence>
<protein>
    <recommendedName>
        <fullName evidence="2">YqbQ/XkdQ domain-containing protein</fullName>
    </recommendedName>
</protein>
<evidence type="ECO:0000256" key="1">
    <source>
        <dbReference type="SAM" id="MobiDB-lite"/>
    </source>
</evidence>
<sequence>MFQLVKINKQDTETRQDGKKNEQPKHTDLSVYVISYTWSGDVEQAGRKLEFDIAYTTKDKDWTNAVLELGDEVQFSFLDDKTQETFPVFQGRIFSRSRDSESYTMHFVAFDNIIYLAKSRITRKYANVTVADAIRQTIHDFSVEAGTMPDLSVVCSFIADDISATDAIKQALSYQAAQDGKGYHIYMTDGKFNVVCTNDQVVENFLISDETNLTGASVSESIEDMVSKVIVVDSTGQTKGEMPNNTDIQKFGTIQAICKADSKQDDASQARAMLKTVAHDMSVHALGHIQCIAGFSVDIQEEQLKGRFFIKSDSHRIEGNKHIMDLNLVFNKLLTDQKQELDSASYNANPDYMPPATTSSGTSYTGSGMAASGDTIDQCMSSFDGTVSPYGSEGCVDRATIAAAGYSPFAAQEYNNNVKGCDQLRADAEAKGLAIPYDPSQLEKGDIIMYNRYSKPDPNWHVVVYDGSGGCWGNSSNVYGCFHHYEGSIDMGSDYYPATIIKTSRG</sequence>
<evidence type="ECO:0000259" key="2">
    <source>
        <dbReference type="Pfam" id="PF24032"/>
    </source>
</evidence>
<feature type="compositionally biased region" description="Low complexity" evidence="1">
    <location>
        <begin position="356"/>
        <end position="366"/>
    </location>
</feature>
<dbReference type="RefSeq" id="WP_186501783.1">
    <property type="nucleotide sequence ID" value="NZ_JACOGK010000001.1"/>
</dbReference>
<reference evidence="3 4" key="1">
    <citation type="submission" date="2020-08" db="EMBL/GenBank/DDBJ databases">
        <authorList>
            <person name="Liu C."/>
            <person name="Sun Q."/>
        </authorList>
    </citation>
    <scope>NUCLEOTIDE SEQUENCE [LARGE SCALE GENOMIC DNA]</scope>
    <source>
        <strain evidence="3 4">NSJ-59</strain>
    </source>
</reference>
<name>A0ABR6VGA6_9FIRM</name>
<feature type="region of interest" description="Disordered" evidence="1">
    <location>
        <begin position="346"/>
        <end position="366"/>
    </location>
</feature>
<feature type="domain" description="YqbQ/XkdQ" evidence="2">
    <location>
        <begin position="37"/>
        <end position="328"/>
    </location>
</feature>
<dbReference type="Proteomes" id="UP000606870">
    <property type="component" value="Unassembled WGS sequence"/>
</dbReference>
<comment type="caution">
    <text evidence="3">The sequence shown here is derived from an EMBL/GenBank/DDBJ whole genome shotgun (WGS) entry which is preliminary data.</text>
</comment>
<dbReference type="Pfam" id="PF24032">
    <property type="entry name" value="YQBQ"/>
    <property type="match status" value="1"/>
</dbReference>
<dbReference type="EMBL" id="JACOGK010000001">
    <property type="protein sequence ID" value="MBC3535725.1"/>
    <property type="molecule type" value="Genomic_DNA"/>
</dbReference>
<gene>
    <name evidence="3" type="ORF">H8J70_00385</name>
</gene>
<organism evidence="3 4">
    <name type="scientific">Megasphaera hominis</name>
    <dbReference type="NCBI Taxonomy" id="159836"/>
    <lineage>
        <taxon>Bacteria</taxon>
        <taxon>Bacillati</taxon>
        <taxon>Bacillota</taxon>
        <taxon>Negativicutes</taxon>
        <taxon>Veillonellales</taxon>
        <taxon>Veillonellaceae</taxon>
        <taxon>Megasphaera</taxon>
    </lineage>
</organism>